<dbReference type="EMBL" id="CP017708">
    <property type="protein sequence ID" value="AOY84012.1"/>
    <property type="molecule type" value="Genomic_DNA"/>
</dbReference>
<dbReference type="AlphaFoldDB" id="A0A1D9G8Q8"/>
<organism evidence="2 3">
    <name type="scientific">Moorena producens (strain JHB)</name>
    <dbReference type="NCBI Taxonomy" id="1454205"/>
    <lineage>
        <taxon>Bacteria</taxon>
        <taxon>Bacillati</taxon>
        <taxon>Cyanobacteriota</taxon>
        <taxon>Cyanophyceae</taxon>
        <taxon>Coleofasciculales</taxon>
        <taxon>Coleofasciculaceae</taxon>
        <taxon>Moorena</taxon>
    </lineage>
</organism>
<proteinExistence type="predicted"/>
<dbReference type="InterPro" id="IPR054520">
    <property type="entry name" value="M_Eco57I_C"/>
</dbReference>
<reference evidence="3" key="1">
    <citation type="submission" date="2016-10" db="EMBL/GenBank/DDBJ databases">
        <title>Comparative genomics uncovers the prolific and rare metabolic potential of the cyanobacterial genus Moorea.</title>
        <authorList>
            <person name="Leao T."/>
            <person name="Castelao G."/>
            <person name="Korobeynikov A."/>
            <person name="Monroe E.A."/>
            <person name="Podell S."/>
            <person name="Glukhov E."/>
            <person name="Allen E."/>
            <person name="Gerwick W.H."/>
            <person name="Gerwick L."/>
        </authorList>
    </citation>
    <scope>NUCLEOTIDE SEQUENCE [LARGE SCALE GENOMIC DNA]</scope>
    <source>
        <strain evidence="3">JHB</strain>
    </source>
</reference>
<dbReference type="Proteomes" id="UP000176944">
    <property type="component" value="Chromosome"/>
</dbReference>
<evidence type="ECO:0000313" key="2">
    <source>
        <dbReference type="EMBL" id="AOY84012.1"/>
    </source>
</evidence>
<sequence length="93" mass="10456">MFYQRQVRFILNQSKAIVTNSYLILYPKPDLENAINQNPKLDKLLIEALNQITGKAMVAEGRVYAGAMYKLEPKELANVPAFELQGLVSKGSK</sequence>
<feature type="domain" description="Type II methyltransferase M.Eco57I C-terminal" evidence="1">
    <location>
        <begin position="4"/>
        <end position="80"/>
    </location>
</feature>
<evidence type="ECO:0000313" key="3">
    <source>
        <dbReference type="Proteomes" id="UP000176944"/>
    </source>
</evidence>
<dbReference type="Pfam" id="PF22837">
    <property type="entry name" value="M_Eco57I_C"/>
    <property type="match status" value="1"/>
</dbReference>
<name>A0A1D9G8Q8_MOOP1</name>
<gene>
    <name evidence="2" type="ORF">BJP36_32890</name>
</gene>
<accession>A0A1D9G8Q8</accession>
<protein>
    <recommendedName>
        <fullName evidence="1">Type II methyltransferase M.Eco57I C-terminal domain-containing protein</fullName>
    </recommendedName>
</protein>
<evidence type="ECO:0000259" key="1">
    <source>
        <dbReference type="Pfam" id="PF22837"/>
    </source>
</evidence>